<dbReference type="Proteomes" id="UP000235145">
    <property type="component" value="Unassembled WGS sequence"/>
</dbReference>
<dbReference type="PROSITE" id="PS00086">
    <property type="entry name" value="CYTOCHROME_P450"/>
    <property type="match status" value="1"/>
</dbReference>
<dbReference type="PRINTS" id="PR00463">
    <property type="entry name" value="EP450I"/>
</dbReference>
<comment type="cofactor">
    <cofactor evidence="1 8">
        <name>heme</name>
        <dbReference type="ChEBI" id="CHEBI:30413"/>
    </cofactor>
</comment>
<reference evidence="11 12" key="1">
    <citation type="journal article" date="2017" name="Nat. Commun.">
        <title>Genome assembly with in vitro proximity ligation data and whole-genome triplication in lettuce.</title>
        <authorList>
            <person name="Reyes-Chin-Wo S."/>
            <person name="Wang Z."/>
            <person name="Yang X."/>
            <person name="Kozik A."/>
            <person name="Arikit S."/>
            <person name="Song C."/>
            <person name="Xia L."/>
            <person name="Froenicke L."/>
            <person name="Lavelle D.O."/>
            <person name="Truco M.J."/>
            <person name="Xia R."/>
            <person name="Zhu S."/>
            <person name="Xu C."/>
            <person name="Xu H."/>
            <person name="Xu X."/>
            <person name="Cox K."/>
            <person name="Korf I."/>
            <person name="Meyers B.C."/>
            <person name="Michelmore R.W."/>
        </authorList>
    </citation>
    <scope>NUCLEOTIDE SEQUENCE [LARGE SCALE GENOMIC DNA]</scope>
    <source>
        <strain evidence="12">cv. Salinas</strain>
        <tissue evidence="11">Seedlings</tissue>
    </source>
</reference>
<organism evidence="11 12">
    <name type="scientific">Lactuca sativa</name>
    <name type="common">Garden lettuce</name>
    <dbReference type="NCBI Taxonomy" id="4236"/>
    <lineage>
        <taxon>Eukaryota</taxon>
        <taxon>Viridiplantae</taxon>
        <taxon>Streptophyta</taxon>
        <taxon>Embryophyta</taxon>
        <taxon>Tracheophyta</taxon>
        <taxon>Spermatophyta</taxon>
        <taxon>Magnoliopsida</taxon>
        <taxon>eudicotyledons</taxon>
        <taxon>Gunneridae</taxon>
        <taxon>Pentapetalae</taxon>
        <taxon>asterids</taxon>
        <taxon>campanulids</taxon>
        <taxon>Asterales</taxon>
        <taxon>Asteraceae</taxon>
        <taxon>Cichorioideae</taxon>
        <taxon>Cichorieae</taxon>
        <taxon>Lactucinae</taxon>
        <taxon>Lactuca</taxon>
    </lineage>
</organism>
<evidence type="ECO:0000256" key="1">
    <source>
        <dbReference type="ARBA" id="ARBA00001971"/>
    </source>
</evidence>
<comment type="caution">
    <text evidence="11">The sequence shown here is derived from an EMBL/GenBank/DDBJ whole genome shotgun (WGS) entry which is preliminary data.</text>
</comment>
<keyword evidence="10" id="KW-1133">Transmembrane helix</keyword>
<protein>
    <recommendedName>
        <fullName evidence="13">Cytochrome P450</fullName>
    </recommendedName>
</protein>
<dbReference type="InterPro" id="IPR002401">
    <property type="entry name" value="Cyt_P450_E_grp-I"/>
</dbReference>
<dbReference type="PANTHER" id="PTHR47951">
    <property type="entry name" value="OS08G0547900 PROTEIN"/>
    <property type="match status" value="1"/>
</dbReference>
<name>A0A9R1WB60_LACSA</name>
<keyword evidence="6 8" id="KW-0408">Iron</keyword>
<dbReference type="PRINTS" id="PR00385">
    <property type="entry name" value="P450"/>
</dbReference>
<gene>
    <name evidence="11" type="ORF">LSAT_V11C300102580</name>
</gene>
<evidence type="ECO:0000256" key="7">
    <source>
        <dbReference type="ARBA" id="ARBA00023033"/>
    </source>
</evidence>
<keyword evidence="7 9" id="KW-0503">Monooxygenase</keyword>
<keyword evidence="10" id="KW-0812">Transmembrane</keyword>
<evidence type="ECO:0000256" key="10">
    <source>
        <dbReference type="SAM" id="Phobius"/>
    </source>
</evidence>
<dbReference type="InterPro" id="IPR001128">
    <property type="entry name" value="Cyt_P450"/>
</dbReference>
<dbReference type="PANTHER" id="PTHR47951:SF7">
    <property type="entry name" value="FLAVONOID 3',5'-HYDROXYLASE-LIKE ISOFORM X1"/>
    <property type="match status" value="1"/>
</dbReference>
<evidence type="ECO:0000313" key="12">
    <source>
        <dbReference type="Proteomes" id="UP000235145"/>
    </source>
</evidence>
<dbReference type="OrthoDB" id="2789670at2759"/>
<comment type="similarity">
    <text evidence="2 9">Belongs to the cytochrome P450 family.</text>
</comment>
<dbReference type="InterPro" id="IPR017972">
    <property type="entry name" value="Cyt_P450_CS"/>
</dbReference>
<dbReference type="SUPFAM" id="SSF48264">
    <property type="entry name" value="Cytochrome P450"/>
    <property type="match status" value="1"/>
</dbReference>
<keyword evidence="10" id="KW-0472">Membrane</keyword>
<dbReference type="EMBL" id="NBSK02000003">
    <property type="protein sequence ID" value="KAJ0219188.1"/>
    <property type="molecule type" value="Genomic_DNA"/>
</dbReference>
<keyword evidence="12" id="KW-1185">Reference proteome</keyword>
<dbReference type="GO" id="GO:0005506">
    <property type="term" value="F:iron ion binding"/>
    <property type="evidence" value="ECO:0007669"/>
    <property type="project" value="InterPro"/>
</dbReference>
<dbReference type="AlphaFoldDB" id="A0A9R1WB60"/>
<dbReference type="InterPro" id="IPR036396">
    <property type="entry name" value="Cyt_P450_sf"/>
</dbReference>
<evidence type="ECO:0000256" key="8">
    <source>
        <dbReference type="PIRSR" id="PIRSR602401-1"/>
    </source>
</evidence>
<sequence>MLSDTQWSWWSELITNKKDEFTFQVLTISVISLMAILWYRSRKTLSTLPPGPRGVPVVGYLPFLGANFHHEFTKLAQRYGPIFKIQLGSKTYIILSSSDLAKTVLHDQDDIFANRDPPVAGLLVSYGGKDIVWSNNNSYWRNLRKVFVYEVLSNKNLEATQSFRRGGVRKTIKQVYETMGTEVEIGKIVFFTSLSVITNMIWGKSLVEDEKNNDVGVGLREVISKILELLGAPNVSDFFPVLTKFDLQGVQREMKRQWKTMDRILERIIEERLAIKKDEAGRKDFLQILLELKQQNTTSGFSMTEIKALLMDIVVGGTDTTSTMAEWTMAELLQNPNEMKKVQDELEQVIGKNNIVEESHLPKLRYLDAVIKETFRLHPPLPLLIMRSPKLHYIYSAIKVGGYTIPKGSNVYLNVWAIHRDPQYWENPLEFDPNRFLMADGRNKYDYSGYNTNFLPFGSGRRGCPGVPLGEKMLLYLLASLLHSFNWILPNNKEHELSDKFGLVVKKRNSLMAIPSQRLPDKNLYM</sequence>
<evidence type="ECO:0000256" key="6">
    <source>
        <dbReference type="ARBA" id="ARBA00023004"/>
    </source>
</evidence>
<dbReference type="Gene3D" id="1.10.630.10">
    <property type="entry name" value="Cytochrome P450"/>
    <property type="match status" value="1"/>
</dbReference>
<dbReference type="GO" id="GO:0020037">
    <property type="term" value="F:heme binding"/>
    <property type="evidence" value="ECO:0007669"/>
    <property type="project" value="InterPro"/>
</dbReference>
<evidence type="ECO:0000256" key="4">
    <source>
        <dbReference type="ARBA" id="ARBA00022723"/>
    </source>
</evidence>
<evidence type="ECO:0000256" key="3">
    <source>
        <dbReference type="ARBA" id="ARBA00022617"/>
    </source>
</evidence>
<dbReference type="GO" id="GO:0016705">
    <property type="term" value="F:oxidoreductase activity, acting on paired donors, with incorporation or reduction of molecular oxygen"/>
    <property type="evidence" value="ECO:0007669"/>
    <property type="project" value="InterPro"/>
</dbReference>
<evidence type="ECO:0000313" key="11">
    <source>
        <dbReference type="EMBL" id="KAJ0219188.1"/>
    </source>
</evidence>
<keyword evidence="5 9" id="KW-0560">Oxidoreductase</keyword>
<dbReference type="Pfam" id="PF00067">
    <property type="entry name" value="p450"/>
    <property type="match status" value="1"/>
</dbReference>
<evidence type="ECO:0000256" key="5">
    <source>
        <dbReference type="ARBA" id="ARBA00023002"/>
    </source>
</evidence>
<evidence type="ECO:0000256" key="9">
    <source>
        <dbReference type="RuleBase" id="RU000461"/>
    </source>
</evidence>
<evidence type="ECO:0008006" key="13">
    <source>
        <dbReference type="Google" id="ProtNLM"/>
    </source>
</evidence>
<keyword evidence="4 8" id="KW-0479">Metal-binding</keyword>
<dbReference type="FunFam" id="1.10.630.10:FF:000126">
    <property type="entry name" value="Predicted protein"/>
    <property type="match status" value="1"/>
</dbReference>
<feature type="binding site" description="axial binding residue" evidence="8">
    <location>
        <position position="464"/>
    </location>
    <ligand>
        <name>heme</name>
        <dbReference type="ChEBI" id="CHEBI:30413"/>
    </ligand>
    <ligandPart>
        <name>Fe</name>
        <dbReference type="ChEBI" id="CHEBI:18248"/>
    </ligandPart>
</feature>
<evidence type="ECO:0000256" key="2">
    <source>
        <dbReference type="ARBA" id="ARBA00010617"/>
    </source>
</evidence>
<dbReference type="GO" id="GO:0004497">
    <property type="term" value="F:monooxygenase activity"/>
    <property type="evidence" value="ECO:0007669"/>
    <property type="project" value="UniProtKB-KW"/>
</dbReference>
<keyword evidence="3 8" id="KW-0349">Heme</keyword>
<accession>A0A9R1WB60</accession>
<feature type="transmembrane region" description="Helical" evidence="10">
    <location>
        <begin position="21"/>
        <end position="39"/>
    </location>
</feature>
<proteinExistence type="inferred from homology"/>